<evidence type="ECO:0000256" key="6">
    <source>
        <dbReference type="ARBA" id="ARBA00018587"/>
    </source>
</evidence>
<keyword evidence="11" id="KW-0067">ATP-binding</keyword>
<dbReference type="NCBIfam" id="TIGR01064">
    <property type="entry name" value="pyruv_kin"/>
    <property type="match status" value="1"/>
</dbReference>
<evidence type="ECO:0000256" key="12">
    <source>
        <dbReference type="ARBA" id="ARBA00022842"/>
    </source>
</evidence>
<evidence type="ECO:0000313" key="19">
    <source>
        <dbReference type="EMBL" id="OQD45179.1"/>
    </source>
</evidence>
<sequence>MNNLSKTKIVCTIGPACNSPNVIEEMITAGMNVARLNFSHGTLLDHEQNIKNIRLISTRLKKPVAIIQDLSGPKIRIKTFYKESVILKAGDQFTLTSKVIKGNEKIASVTYPLLPDYVFAGDPILLCDGEIELNVLHKDNTDIVCQVIVGGELSAHKGINIPTRSLPIPSLTEKDKGDLDFGIEHDVDYVALSFVKNADDVLQLKELLQQKNKDIPVIAKIEKHEALSRLEDIIKTADAIMVARGDLGVEIPLEQIPLVQKRIIHLANRYCKPVITATQMLESMVNNYRPTRAETTDVANAIFDGSDAVMLSEETAKGRYPVQAIRMLSKIAREVEPNLIREKDFESVHSPEDPTAVPNAISIATCQVADNLNINAIITSTRTGSTARFISRHRSKQLILAVTPSLHTYRRLALVWGVIPILTELTQNTDDMMKKSIEAAKEAGYIHEGEKVVITGGIPVWEPGSTNLLRVY</sequence>
<dbReference type="EMBL" id="MJUW02000101">
    <property type="protein sequence ID" value="OQD45179.1"/>
    <property type="molecule type" value="Genomic_DNA"/>
</dbReference>
<evidence type="ECO:0000256" key="14">
    <source>
        <dbReference type="ARBA" id="ARBA00023317"/>
    </source>
</evidence>
<dbReference type="FunFam" id="2.40.33.10:FF:000001">
    <property type="entry name" value="Pyruvate kinase"/>
    <property type="match status" value="1"/>
</dbReference>
<dbReference type="Gene3D" id="3.20.20.60">
    <property type="entry name" value="Phosphoenolpyruvate-binding domains"/>
    <property type="match status" value="1"/>
</dbReference>
<keyword evidence="9" id="KW-0547">Nucleotide-binding</keyword>
<dbReference type="PANTHER" id="PTHR11817">
    <property type="entry name" value="PYRUVATE KINASE"/>
    <property type="match status" value="1"/>
</dbReference>
<dbReference type="InterPro" id="IPR001697">
    <property type="entry name" value="Pyr_Knase"/>
</dbReference>
<feature type="domain" description="Pyruvate kinase C-terminal" evidence="18">
    <location>
        <begin position="359"/>
        <end position="471"/>
    </location>
</feature>
<evidence type="ECO:0000256" key="13">
    <source>
        <dbReference type="ARBA" id="ARBA00023152"/>
    </source>
</evidence>
<keyword evidence="7 16" id="KW-0808">Transferase</keyword>
<dbReference type="Proteomes" id="UP000242219">
    <property type="component" value="Unassembled WGS sequence"/>
</dbReference>
<evidence type="ECO:0000256" key="11">
    <source>
        <dbReference type="ARBA" id="ARBA00022840"/>
    </source>
</evidence>
<dbReference type="GO" id="GO:0004743">
    <property type="term" value="F:pyruvate kinase activity"/>
    <property type="evidence" value="ECO:0007669"/>
    <property type="project" value="UniProtKB-UniRule"/>
</dbReference>
<dbReference type="InterPro" id="IPR015793">
    <property type="entry name" value="Pyrv_Knase_brl"/>
</dbReference>
<dbReference type="PRINTS" id="PR01050">
    <property type="entry name" value="PYRUVTKNASE"/>
</dbReference>
<evidence type="ECO:0000256" key="8">
    <source>
        <dbReference type="ARBA" id="ARBA00022723"/>
    </source>
</evidence>
<evidence type="ECO:0000256" key="7">
    <source>
        <dbReference type="ARBA" id="ARBA00022679"/>
    </source>
</evidence>
<evidence type="ECO:0000313" key="20">
    <source>
        <dbReference type="Proteomes" id="UP000242219"/>
    </source>
</evidence>
<comment type="pathway">
    <text evidence="3 16">Carbohydrate degradation; glycolysis; pyruvate from D-glyceraldehyde 3-phosphate: step 5/5.</text>
</comment>
<comment type="cofactor">
    <cofactor evidence="2">
        <name>K(+)</name>
        <dbReference type="ChEBI" id="CHEBI:29103"/>
    </cofactor>
</comment>
<dbReference type="InterPro" id="IPR015795">
    <property type="entry name" value="Pyrv_Knase_C"/>
</dbReference>
<name>A0A1V6LYH4_9BACT</name>
<proteinExistence type="inferred from homology"/>
<reference evidence="19 20" key="1">
    <citation type="journal article" date="2016" name="Genome Announc.">
        <title>Draft Genome Sequence of the Anaerobic Ammonium-Oxidizing Bacterium 'Candidatus Brocadia sp. 40'.</title>
        <authorList>
            <person name="Ali M."/>
            <person name="Haroon M.F."/>
            <person name="Narita Y."/>
            <person name="Zhang L."/>
            <person name="Rangel Shaw D."/>
            <person name="Okabe S."/>
            <person name="Saikaly P.E."/>
        </authorList>
    </citation>
    <scope>NUCLEOTIDE SEQUENCE [LARGE SCALE GENOMIC DNA]</scope>
    <source>
        <strain evidence="19 20">40</strain>
    </source>
</reference>
<keyword evidence="20" id="KW-1185">Reference proteome</keyword>
<dbReference type="InterPro" id="IPR018209">
    <property type="entry name" value="Pyrv_Knase_AS"/>
</dbReference>
<dbReference type="NCBIfam" id="NF004978">
    <property type="entry name" value="PRK06354.1"/>
    <property type="match status" value="1"/>
</dbReference>
<dbReference type="FunFam" id="3.20.20.60:FF:000025">
    <property type="entry name" value="Pyruvate kinase"/>
    <property type="match status" value="1"/>
</dbReference>
<dbReference type="Gene3D" id="2.40.33.10">
    <property type="entry name" value="PK beta-barrel domain-like"/>
    <property type="match status" value="1"/>
</dbReference>
<evidence type="ECO:0000256" key="16">
    <source>
        <dbReference type="RuleBase" id="RU000504"/>
    </source>
</evidence>
<keyword evidence="12 16" id="KW-0460">Magnesium</keyword>
<dbReference type="SUPFAM" id="SSF50800">
    <property type="entry name" value="PK beta-barrel domain-like"/>
    <property type="match status" value="1"/>
</dbReference>
<accession>A0A1V6LYH4</accession>
<dbReference type="RefSeq" id="WP_070067625.1">
    <property type="nucleotide sequence ID" value="NZ_MJUW02000101.1"/>
</dbReference>
<evidence type="ECO:0000256" key="1">
    <source>
        <dbReference type="ARBA" id="ARBA00001946"/>
    </source>
</evidence>
<evidence type="ECO:0000256" key="4">
    <source>
        <dbReference type="ARBA" id="ARBA00008663"/>
    </source>
</evidence>
<dbReference type="GO" id="GO:0030955">
    <property type="term" value="F:potassium ion binding"/>
    <property type="evidence" value="ECO:0007669"/>
    <property type="project" value="UniProtKB-UniRule"/>
</dbReference>
<dbReference type="GO" id="GO:0005524">
    <property type="term" value="F:ATP binding"/>
    <property type="evidence" value="ECO:0007669"/>
    <property type="project" value="UniProtKB-KW"/>
</dbReference>
<dbReference type="Pfam" id="PF02887">
    <property type="entry name" value="PK_C"/>
    <property type="match status" value="1"/>
</dbReference>
<feature type="domain" description="Pyruvate kinase barrel" evidence="17">
    <location>
        <begin position="5"/>
        <end position="325"/>
    </location>
</feature>
<keyword evidence="10 16" id="KW-0418">Kinase</keyword>
<evidence type="ECO:0000256" key="3">
    <source>
        <dbReference type="ARBA" id="ARBA00004997"/>
    </source>
</evidence>
<evidence type="ECO:0000259" key="17">
    <source>
        <dbReference type="Pfam" id="PF00224"/>
    </source>
</evidence>
<keyword evidence="14 19" id="KW-0670">Pyruvate</keyword>
<dbReference type="UniPathway" id="UPA00109">
    <property type="reaction ID" value="UER00188"/>
</dbReference>
<evidence type="ECO:0000256" key="10">
    <source>
        <dbReference type="ARBA" id="ARBA00022777"/>
    </source>
</evidence>
<dbReference type="InterPro" id="IPR015813">
    <property type="entry name" value="Pyrv/PenolPyrv_kinase-like_dom"/>
</dbReference>
<evidence type="ECO:0000256" key="9">
    <source>
        <dbReference type="ARBA" id="ARBA00022741"/>
    </source>
</evidence>
<dbReference type="NCBIfam" id="NF004491">
    <property type="entry name" value="PRK05826.1"/>
    <property type="match status" value="1"/>
</dbReference>
<protein>
    <recommendedName>
        <fullName evidence="6 15">Pyruvate kinase</fullName>
        <ecNumber evidence="5 15">2.7.1.40</ecNumber>
    </recommendedName>
</protein>
<keyword evidence="8" id="KW-0479">Metal-binding</keyword>
<dbReference type="InterPro" id="IPR036918">
    <property type="entry name" value="Pyrv_Knase_C_sf"/>
</dbReference>
<gene>
    <name evidence="19" type="ORF">BIY37_09695</name>
</gene>
<dbReference type="GO" id="GO:0000287">
    <property type="term" value="F:magnesium ion binding"/>
    <property type="evidence" value="ECO:0007669"/>
    <property type="project" value="UniProtKB-UniRule"/>
</dbReference>
<dbReference type="PROSITE" id="PS00110">
    <property type="entry name" value="PYRUVATE_KINASE"/>
    <property type="match status" value="1"/>
</dbReference>
<dbReference type="AlphaFoldDB" id="A0A1V6LYH4"/>
<comment type="catalytic activity">
    <reaction evidence="16">
        <text>pyruvate + ATP = phosphoenolpyruvate + ADP + H(+)</text>
        <dbReference type="Rhea" id="RHEA:18157"/>
        <dbReference type="ChEBI" id="CHEBI:15361"/>
        <dbReference type="ChEBI" id="CHEBI:15378"/>
        <dbReference type="ChEBI" id="CHEBI:30616"/>
        <dbReference type="ChEBI" id="CHEBI:58702"/>
        <dbReference type="ChEBI" id="CHEBI:456216"/>
        <dbReference type="EC" id="2.7.1.40"/>
    </reaction>
</comment>
<dbReference type="InterPro" id="IPR040442">
    <property type="entry name" value="Pyrv_kinase-like_dom_sf"/>
</dbReference>
<evidence type="ECO:0000256" key="2">
    <source>
        <dbReference type="ARBA" id="ARBA00001958"/>
    </source>
</evidence>
<evidence type="ECO:0000259" key="18">
    <source>
        <dbReference type="Pfam" id="PF02887"/>
    </source>
</evidence>
<dbReference type="SUPFAM" id="SSF51621">
    <property type="entry name" value="Phosphoenolpyruvate/pyruvate domain"/>
    <property type="match status" value="1"/>
</dbReference>
<comment type="cofactor">
    <cofactor evidence="1">
        <name>Mg(2+)</name>
        <dbReference type="ChEBI" id="CHEBI:18420"/>
    </cofactor>
</comment>
<organism evidence="19 20">
    <name type="scientific">Candidatus Brocadia sapporoensis</name>
    <dbReference type="NCBI Taxonomy" id="392547"/>
    <lineage>
        <taxon>Bacteria</taxon>
        <taxon>Pseudomonadati</taxon>
        <taxon>Planctomycetota</taxon>
        <taxon>Candidatus Brocadiia</taxon>
        <taxon>Candidatus Brocadiales</taxon>
        <taxon>Candidatus Brocadiaceae</taxon>
        <taxon>Candidatus Brocadia</taxon>
    </lineage>
</organism>
<dbReference type="InterPro" id="IPR011037">
    <property type="entry name" value="Pyrv_Knase-like_insert_dom_sf"/>
</dbReference>
<evidence type="ECO:0000256" key="15">
    <source>
        <dbReference type="NCBIfam" id="TIGR01064"/>
    </source>
</evidence>
<comment type="caution">
    <text evidence="19">The sequence shown here is derived from an EMBL/GenBank/DDBJ whole genome shotgun (WGS) entry which is preliminary data.</text>
</comment>
<comment type="similarity">
    <text evidence="4 16">Belongs to the pyruvate kinase family.</text>
</comment>
<dbReference type="InterPro" id="IPR015806">
    <property type="entry name" value="Pyrv_Knase_insert_dom_sf"/>
</dbReference>
<dbReference type="GO" id="GO:0016301">
    <property type="term" value="F:kinase activity"/>
    <property type="evidence" value="ECO:0007669"/>
    <property type="project" value="UniProtKB-KW"/>
</dbReference>
<dbReference type="Pfam" id="PF00224">
    <property type="entry name" value="PK"/>
    <property type="match status" value="1"/>
</dbReference>
<evidence type="ECO:0000256" key="5">
    <source>
        <dbReference type="ARBA" id="ARBA00012142"/>
    </source>
</evidence>
<keyword evidence="13 16" id="KW-0324">Glycolysis</keyword>
<dbReference type="Gene3D" id="3.40.1380.20">
    <property type="entry name" value="Pyruvate kinase, C-terminal domain"/>
    <property type="match status" value="1"/>
</dbReference>
<dbReference type="EC" id="2.7.1.40" evidence="5 15"/>
<dbReference type="SUPFAM" id="SSF52935">
    <property type="entry name" value="PK C-terminal domain-like"/>
    <property type="match status" value="1"/>
</dbReference>